<gene>
    <name evidence="1" type="ORF">FGO68_gene6652</name>
</gene>
<dbReference type="AlphaFoldDB" id="A0A8J8NWU1"/>
<name>A0A8J8NWU1_HALGN</name>
<proteinExistence type="predicted"/>
<dbReference type="Proteomes" id="UP000785679">
    <property type="component" value="Unassembled WGS sequence"/>
</dbReference>
<evidence type="ECO:0000313" key="1">
    <source>
        <dbReference type="EMBL" id="TNV81810.1"/>
    </source>
</evidence>
<keyword evidence="2" id="KW-1185">Reference proteome</keyword>
<sequence length="80" mass="9440">MCRQHLQLRMKMFHNGMKVSFKHIMKMELQLRAHNHQVETLQLRGKSTVGKTNKLIKMIQFHKGTLISKMTAIQIVLQKL</sequence>
<protein>
    <submittedName>
        <fullName evidence="1">Uncharacterized protein</fullName>
    </submittedName>
</protein>
<comment type="caution">
    <text evidence="1">The sequence shown here is derived from an EMBL/GenBank/DDBJ whole genome shotgun (WGS) entry which is preliminary data.</text>
</comment>
<dbReference type="EMBL" id="RRYP01005712">
    <property type="protein sequence ID" value="TNV81810.1"/>
    <property type="molecule type" value="Genomic_DNA"/>
</dbReference>
<accession>A0A8J8NWU1</accession>
<evidence type="ECO:0000313" key="2">
    <source>
        <dbReference type="Proteomes" id="UP000785679"/>
    </source>
</evidence>
<organism evidence="1 2">
    <name type="scientific">Halteria grandinella</name>
    <dbReference type="NCBI Taxonomy" id="5974"/>
    <lineage>
        <taxon>Eukaryota</taxon>
        <taxon>Sar</taxon>
        <taxon>Alveolata</taxon>
        <taxon>Ciliophora</taxon>
        <taxon>Intramacronucleata</taxon>
        <taxon>Spirotrichea</taxon>
        <taxon>Stichotrichia</taxon>
        <taxon>Sporadotrichida</taxon>
        <taxon>Halteriidae</taxon>
        <taxon>Halteria</taxon>
    </lineage>
</organism>
<reference evidence="1" key="1">
    <citation type="submission" date="2019-06" db="EMBL/GenBank/DDBJ databases">
        <authorList>
            <person name="Zheng W."/>
        </authorList>
    </citation>
    <scope>NUCLEOTIDE SEQUENCE</scope>
    <source>
        <strain evidence="1">QDHG01</strain>
    </source>
</reference>